<proteinExistence type="inferred from homology"/>
<dbReference type="SUPFAM" id="SSF144091">
    <property type="entry name" value="Rhomboid-like"/>
    <property type="match status" value="1"/>
</dbReference>
<dbReference type="Gene3D" id="1.20.1540.10">
    <property type="entry name" value="Rhomboid-like"/>
    <property type="match status" value="1"/>
</dbReference>
<dbReference type="Ensembl" id="ENSLLET00000046129.1">
    <property type="protein sequence ID" value="ENSLLEP00000044353.1"/>
    <property type="gene ID" value="ENSLLEG00000028156.1"/>
</dbReference>
<dbReference type="GO" id="GO:0016020">
    <property type="term" value="C:membrane"/>
    <property type="evidence" value="ECO:0007669"/>
    <property type="project" value="UniProtKB-SubCell"/>
</dbReference>
<accession>A0A8C5WKD9</accession>
<sequence>MDRSSLLRLIQGQLDPENTGFVCAETFAALVNNHELPLDPAKLEMLFALSQGNEEGQICYPQLVDLISSKRSSSFRRAISSGQRALPRDVLLDQAGLGVYKRFVRYVAYEILPGEMERRWYFYQHRPCPPPIFMAAVTLTQIIVFLCYGVRLNKWVLQTYHPEYMKSPLVYHPGHRARAWRFLTYMFMHVGLEQLGFNTLLQLMIGVPLEMVHGVLRISSLYLAGVLAGSLAVSVTDMRAPLVGGSGGVYALCSAHLANVVMVSTMQTGRVFFQLIPDGNVIMCLNSDLIAVTVVTQPKVADRKKIVKVIQREGLSIQLGENMVLPSLSSKISKLPPMQKGSLSLSVSCKSTDSGSIPSSQCQSSL</sequence>
<organism evidence="10 11">
    <name type="scientific">Leptobrachium leishanense</name>
    <name type="common">Leishan spiny toad</name>
    <dbReference type="NCBI Taxonomy" id="445787"/>
    <lineage>
        <taxon>Eukaryota</taxon>
        <taxon>Metazoa</taxon>
        <taxon>Chordata</taxon>
        <taxon>Craniata</taxon>
        <taxon>Vertebrata</taxon>
        <taxon>Euteleostomi</taxon>
        <taxon>Amphibia</taxon>
        <taxon>Batrachia</taxon>
        <taxon>Anura</taxon>
        <taxon>Pelobatoidea</taxon>
        <taxon>Megophryidae</taxon>
        <taxon>Leptobrachium</taxon>
    </lineage>
</organism>
<evidence type="ECO:0000256" key="2">
    <source>
        <dbReference type="ARBA" id="ARBA00004141"/>
    </source>
</evidence>
<evidence type="ECO:0000256" key="7">
    <source>
        <dbReference type="ARBA" id="ARBA00023136"/>
    </source>
</evidence>
<dbReference type="AlphaFoldDB" id="A0A8C5WKD9"/>
<comment type="catalytic activity">
    <reaction evidence="1">
        <text>Cleaves type-1 transmembrane domains using a catalytic dyad composed of serine and histidine that are contributed by different transmembrane domains.</text>
        <dbReference type="EC" id="3.4.21.105"/>
    </reaction>
</comment>
<dbReference type="Pfam" id="PF01694">
    <property type="entry name" value="Rhomboid"/>
    <property type="match status" value="1"/>
</dbReference>
<evidence type="ECO:0000256" key="6">
    <source>
        <dbReference type="ARBA" id="ARBA00022989"/>
    </source>
</evidence>
<keyword evidence="5 8" id="KW-0812">Transmembrane</keyword>
<feature type="transmembrane region" description="Helical" evidence="8">
    <location>
        <begin position="211"/>
        <end position="233"/>
    </location>
</feature>
<gene>
    <name evidence="10" type="primary">RHBDL1</name>
</gene>
<name>A0A8C5WKD9_9ANUR</name>
<evidence type="ECO:0000256" key="3">
    <source>
        <dbReference type="ARBA" id="ARBA00009045"/>
    </source>
</evidence>
<evidence type="ECO:0000256" key="5">
    <source>
        <dbReference type="ARBA" id="ARBA00022692"/>
    </source>
</evidence>
<comment type="similarity">
    <text evidence="3">Belongs to the peptidase S54 family.</text>
</comment>
<reference evidence="10" key="1">
    <citation type="submission" date="2025-08" db="UniProtKB">
        <authorList>
            <consortium name="Ensembl"/>
        </authorList>
    </citation>
    <scope>IDENTIFICATION</scope>
</reference>
<comment type="subcellular location">
    <subcellularLocation>
        <location evidence="2">Membrane</location>
        <topology evidence="2">Multi-pass membrane protein</topology>
    </subcellularLocation>
</comment>
<dbReference type="InterPro" id="IPR051739">
    <property type="entry name" value="Rhomboid_IM_Serine_Proteases"/>
</dbReference>
<dbReference type="GeneTree" id="ENSGT00940000160651"/>
<feature type="transmembrane region" description="Helical" evidence="8">
    <location>
        <begin position="182"/>
        <end position="205"/>
    </location>
</feature>
<dbReference type="InterPro" id="IPR022764">
    <property type="entry name" value="Peptidase_S54_rhomboid_dom"/>
</dbReference>
<dbReference type="OrthoDB" id="418595at2759"/>
<dbReference type="Proteomes" id="UP000694569">
    <property type="component" value="Unplaced"/>
</dbReference>
<evidence type="ECO:0000256" key="8">
    <source>
        <dbReference type="SAM" id="Phobius"/>
    </source>
</evidence>
<evidence type="ECO:0000256" key="1">
    <source>
        <dbReference type="ARBA" id="ARBA00000156"/>
    </source>
</evidence>
<keyword evidence="11" id="KW-1185">Reference proteome</keyword>
<feature type="transmembrane region" description="Helical" evidence="8">
    <location>
        <begin position="132"/>
        <end position="150"/>
    </location>
</feature>
<dbReference type="FunFam" id="1.10.238.10:FF:000279">
    <property type="entry name" value="Rhomboid, veinlet-like 3 (Drosophila)"/>
    <property type="match status" value="1"/>
</dbReference>
<dbReference type="InterPro" id="IPR035952">
    <property type="entry name" value="Rhomboid-like_sf"/>
</dbReference>
<dbReference type="GO" id="GO:0004252">
    <property type="term" value="F:serine-type endopeptidase activity"/>
    <property type="evidence" value="ECO:0007669"/>
    <property type="project" value="InterPro"/>
</dbReference>
<protein>
    <recommendedName>
        <fullName evidence="4">rhomboid protease</fullName>
        <ecNumber evidence="4">3.4.21.105</ecNumber>
    </recommendedName>
</protein>
<feature type="domain" description="Peptidase S54 rhomboid" evidence="9">
    <location>
        <begin position="178"/>
        <end position="267"/>
    </location>
</feature>
<dbReference type="PANTHER" id="PTHR45840">
    <property type="entry name" value="RHOMBOID-RELATED PROTEIN"/>
    <property type="match status" value="1"/>
</dbReference>
<evidence type="ECO:0000313" key="10">
    <source>
        <dbReference type="Ensembl" id="ENSLLEP00000044353.1"/>
    </source>
</evidence>
<keyword evidence="6 8" id="KW-1133">Transmembrane helix</keyword>
<evidence type="ECO:0000259" key="9">
    <source>
        <dbReference type="Pfam" id="PF01694"/>
    </source>
</evidence>
<evidence type="ECO:0000313" key="11">
    <source>
        <dbReference type="Proteomes" id="UP000694569"/>
    </source>
</evidence>
<reference evidence="10" key="2">
    <citation type="submission" date="2025-09" db="UniProtKB">
        <authorList>
            <consortium name="Ensembl"/>
        </authorList>
    </citation>
    <scope>IDENTIFICATION</scope>
</reference>
<keyword evidence="7 8" id="KW-0472">Membrane</keyword>
<dbReference type="PANTHER" id="PTHR45840:SF4">
    <property type="entry name" value="RHOMBOID-RELATED PROTEIN 1"/>
    <property type="match status" value="1"/>
</dbReference>
<dbReference type="EC" id="3.4.21.105" evidence="4"/>
<evidence type="ECO:0000256" key="4">
    <source>
        <dbReference type="ARBA" id="ARBA00013039"/>
    </source>
</evidence>